<keyword evidence="2" id="KW-1185">Reference proteome</keyword>
<comment type="caution">
    <text evidence="1">The sequence shown here is derived from an EMBL/GenBank/DDBJ whole genome shotgun (WGS) entry which is preliminary data.</text>
</comment>
<proteinExistence type="predicted"/>
<organism evidence="1 2">
    <name type="scientific">Persea americana</name>
    <name type="common">Avocado</name>
    <dbReference type="NCBI Taxonomy" id="3435"/>
    <lineage>
        <taxon>Eukaryota</taxon>
        <taxon>Viridiplantae</taxon>
        <taxon>Streptophyta</taxon>
        <taxon>Embryophyta</taxon>
        <taxon>Tracheophyta</taxon>
        <taxon>Spermatophyta</taxon>
        <taxon>Magnoliopsida</taxon>
        <taxon>Magnoliidae</taxon>
        <taxon>Laurales</taxon>
        <taxon>Lauraceae</taxon>
        <taxon>Persea</taxon>
    </lineage>
</organism>
<protein>
    <submittedName>
        <fullName evidence="1">Uncharacterized protein</fullName>
    </submittedName>
</protein>
<accession>A0ACC2M162</accession>
<dbReference type="EMBL" id="CM056813">
    <property type="protein sequence ID" value="KAJ8639051.1"/>
    <property type="molecule type" value="Genomic_DNA"/>
</dbReference>
<dbReference type="Proteomes" id="UP001234297">
    <property type="component" value="Chromosome 5"/>
</dbReference>
<gene>
    <name evidence="1" type="ORF">MRB53_015745</name>
</gene>
<name>A0ACC2M162_PERAE</name>
<sequence>MHGEHGEEESTSFNNTLKMKKQKGEIMEFEAMEQQRFCARLMRAIRVETQAEVDETEQKGMGIIVLTARKNVHTAR</sequence>
<evidence type="ECO:0000313" key="1">
    <source>
        <dbReference type="EMBL" id="KAJ8639051.1"/>
    </source>
</evidence>
<evidence type="ECO:0000313" key="2">
    <source>
        <dbReference type="Proteomes" id="UP001234297"/>
    </source>
</evidence>
<reference evidence="1 2" key="1">
    <citation type="journal article" date="2022" name="Hortic Res">
        <title>A haplotype resolved chromosomal level avocado genome allows analysis of novel avocado genes.</title>
        <authorList>
            <person name="Nath O."/>
            <person name="Fletcher S.J."/>
            <person name="Hayward A."/>
            <person name="Shaw L.M."/>
            <person name="Masouleh A.K."/>
            <person name="Furtado A."/>
            <person name="Henry R.J."/>
            <person name="Mitter N."/>
        </authorList>
    </citation>
    <scope>NUCLEOTIDE SEQUENCE [LARGE SCALE GENOMIC DNA]</scope>
    <source>
        <strain evidence="2">cv. Hass</strain>
    </source>
</reference>